<dbReference type="InterPro" id="IPR003018">
    <property type="entry name" value="GAF"/>
</dbReference>
<sequence length="245" mass="26562">MTYSVTDNLAETFLTLADTLADDIEIEQVAHVVSQRSVRLLGVDGAALVLADRQGVLRPVGASDEVVRQLVAMELSCPDGPSNTSHGRGEPSEVLDLEAQAGRWPTFSAAALTVGVRAIHSVPLRVREDTIGALTLFLTTRGSMVRDAGKVARMVAGLVALGILQQTAIRRTETTVDQLQGALTSRILIEQAKGILAERLDTDLDTAFAMLRTHARSHNRLLRDVARAVVDEQTLQARARRLRKE</sequence>
<proteinExistence type="predicted"/>
<dbReference type="EMBL" id="CP007155">
    <property type="protein sequence ID" value="AHH95469.1"/>
    <property type="molecule type" value="Genomic_DNA"/>
</dbReference>
<keyword evidence="1" id="KW-0808">Transferase</keyword>
<dbReference type="GO" id="GO:0016301">
    <property type="term" value="F:kinase activity"/>
    <property type="evidence" value="ECO:0007669"/>
    <property type="project" value="UniProtKB-KW"/>
</dbReference>
<evidence type="ECO:0000313" key="6">
    <source>
        <dbReference type="EMBL" id="AHH95469.1"/>
    </source>
</evidence>
<dbReference type="PROSITE" id="PS50921">
    <property type="entry name" value="ANTAR"/>
    <property type="match status" value="1"/>
</dbReference>
<dbReference type="STRING" id="1449976.KALB_2100"/>
<evidence type="ECO:0000259" key="5">
    <source>
        <dbReference type="PROSITE" id="PS50921"/>
    </source>
</evidence>
<dbReference type="eggNOG" id="COG2203">
    <property type="taxonomic scope" value="Bacteria"/>
</dbReference>
<organism evidence="6 7">
    <name type="scientific">Kutzneria albida DSM 43870</name>
    <dbReference type="NCBI Taxonomy" id="1449976"/>
    <lineage>
        <taxon>Bacteria</taxon>
        <taxon>Bacillati</taxon>
        <taxon>Actinomycetota</taxon>
        <taxon>Actinomycetes</taxon>
        <taxon>Pseudonocardiales</taxon>
        <taxon>Pseudonocardiaceae</taxon>
        <taxon>Kutzneria</taxon>
    </lineage>
</organism>
<dbReference type="Proteomes" id="UP000019225">
    <property type="component" value="Chromosome"/>
</dbReference>
<dbReference type="Pfam" id="PF03861">
    <property type="entry name" value="ANTAR"/>
    <property type="match status" value="1"/>
</dbReference>
<dbReference type="InterPro" id="IPR012074">
    <property type="entry name" value="GAF_ANTAR"/>
</dbReference>
<keyword evidence="4" id="KW-0804">Transcription</keyword>
<reference evidence="6 7" key="1">
    <citation type="journal article" date="2014" name="BMC Genomics">
        <title>Complete genome sequence of producer of the glycopeptide antibiotic Aculeximycin Kutzneria albida DSM 43870T, a representative of minor genus of Pseudonocardiaceae.</title>
        <authorList>
            <person name="Rebets Y."/>
            <person name="Tokovenko B."/>
            <person name="Lushchyk I."/>
            <person name="Ruckert C."/>
            <person name="Zaburannyi N."/>
            <person name="Bechthold A."/>
            <person name="Kalinowski J."/>
            <person name="Luzhetskyy A."/>
        </authorList>
    </citation>
    <scope>NUCLEOTIDE SEQUENCE [LARGE SCALE GENOMIC DNA]</scope>
    <source>
        <strain evidence="6">DSM 43870</strain>
    </source>
</reference>
<dbReference type="InterPro" id="IPR005561">
    <property type="entry name" value="ANTAR"/>
</dbReference>
<feature type="domain" description="ANTAR" evidence="5">
    <location>
        <begin position="169"/>
        <end position="230"/>
    </location>
</feature>
<accession>W5WB71</accession>
<dbReference type="Gene3D" id="3.30.450.40">
    <property type="match status" value="1"/>
</dbReference>
<dbReference type="KEGG" id="kal:KALB_2100"/>
<dbReference type="HOGENOM" id="CLU_074354_3_1_11"/>
<dbReference type="SUPFAM" id="SSF55781">
    <property type="entry name" value="GAF domain-like"/>
    <property type="match status" value="1"/>
</dbReference>
<dbReference type="PATRIC" id="fig|1449976.3.peg.2094"/>
<gene>
    <name evidence="6" type="ORF">KALB_2100</name>
</gene>
<dbReference type="Pfam" id="PF01590">
    <property type="entry name" value="GAF"/>
    <property type="match status" value="1"/>
</dbReference>
<dbReference type="SMART" id="SM01012">
    <property type="entry name" value="ANTAR"/>
    <property type="match status" value="1"/>
</dbReference>
<keyword evidence="7" id="KW-1185">Reference proteome</keyword>
<dbReference type="AlphaFoldDB" id="W5WB71"/>
<dbReference type="SUPFAM" id="SSF52172">
    <property type="entry name" value="CheY-like"/>
    <property type="match status" value="1"/>
</dbReference>
<keyword evidence="3" id="KW-0805">Transcription regulation</keyword>
<protein>
    <recommendedName>
        <fullName evidence="5">ANTAR domain-containing protein</fullName>
    </recommendedName>
</protein>
<evidence type="ECO:0000313" key="7">
    <source>
        <dbReference type="Proteomes" id="UP000019225"/>
    </source>
</evidence>
<dbReference type="GO" id="GO:0003723">
    <property type="term" value="F:RNA binding"/>
    <property type="evidence" value="ECO:0007669"/>
    <property type="project" value="InterPro"/>
</dbReference>
<evidence type="ECO:0000256" key="2">
    <source>
        <dbReference type="ARBA" id="ARBA00022777"/>
    </source>
</evidence>
<evidence type="ECO:0000256" key="3">
    <source>
        <dbReference type="ARBA" id="ARBA00023015"/>
    </source>
</evidence>
<evidence type="ECO:0000256" key="1">
    <source>
        <dbReference type="ARBA" id="ARBA00022679"/>
    </source>
</evidence>
<dbReference type="InterPro" id="IPR036388">
    <property type="entry name" value="WH-like_DNA-bd_sf"/>
</dbReference>
<dbReference type="InterPro" id="IPR029016">
    <property type="entry name" value="GAF-like_dom_sf"/>
</dbReference>
<dbReference type="PIRSF" id="PIRSF036625">
    <property type="entry name" value="GAF_ANTAR"/>
    <property type="match status" value="1"/>
</dbReference>
<dbReference type="Gene3D" id="1.10.10.10">
    <property type="entry name" value="Winged helix-like DNA-binding domain superfamily/Winged helix DNA-binding domain"/>
    <property type="match status" value="1"/>
</dbReference>
<name>W5WB71_9PSEU</name>
<dbReference type="InterPro" id="IPR011006">
    <property type="entry name" value="CheY-like_superfamily"/>
</dbReference>
<evidence type="ECO:0000256" key="4">
    <source>
        <dbReference type="ARBA" id="ARBA00023163"/>
    </source>
</evidence>
<keyword evidence="2" id="KW-0418">Kinase</keyword>